<evidence type="ECO:0000256" key="8">
    <source>
        <dbReference type="PROSITE-ProRule" id="PRU00035"/>
    </source>
</evidence>
<dbReference type="Gene3D" id="1.20.920.10">
    <property type="entry name" value="Bromodomain-like"/>
    <property type="match status" value="1"/>
</dbReference>
<dbReference type="GO" id="GO:0003682">
    <property type="term" value="F:chromatin binding"/>
    <property type="evidence" value="ECO:0007669"/>
    <property type="project" value="TreeGrafter"/>
</dbReference>
<dbReference type="InterPro" id="IPR001487">
    <property type="entry name" value="Bromodomain"/>
</dbReference>
<dbReference type="InterPro" id="IPR037382">
    <property type="entry name" value="Rsc/polybromo"/>
</dbReference>
<evidence type="ECO:0000256" key="4">
    <source>
        <dbReference type="ARBA" id="ARBA00023015"/>
    </source>
</evidence>
<keyword evidence="7" id="KW-0539">Nucleus</keyword>
<keyword evidence="11" id="KW-1185">Reference proteome</keyword>
<dbReference type="PANTHER" id="PTHR16062">
    <property type="entry name" value="SWI/SNF-RELATED"/>
    <property type="match status" value="1"/>
</dbReference>
<dbReference type="GeneID" id="93607498"/>
<keyword evidence="6" id="KW-0804">Transcription</keyword>
<evidence type="ECO:0000256" key="7">
    <source>
        <dbReference type="ARBA" id="ARBA00023242"/>
    </source>
</evidence>
<dbReference type="VEuPathDB" id="FungiDB:RO3G_00526"/>
<organism evidence="10 11">
    <name type="scientific">Rhizopus delemar (strain RA 99-880 / ATCC MYA-4621 / FGSC 9543 / NRRL 43880)</name>
    <name type="common">Mucormycosis agent</name>
    <name type="synonym">Rhizopus arrhizus var. delemar</name>
    <dbReference type="NCBI Taxonomy" id="246409"/>
    <lineage>
        <taxon>Eukaryota</taxon>
        <taxon>Fungi</taxon>
        <taxon>Fungi incertae sedis</taxon>
        <taxon>Mucoromycota</taxon>
        <taxon>Mucoromycotina</taxon>
        <taxon>Mucoromycetes</taxon>
        <taxon>Mucorales</taxon>
        <taxon>Mucorineae</taxon>
        <taxon>Rhizopodaceae</taxon>
        <taxon>Rhizopus</taxon>
    </lineage>
</organism>
<dbReference type="eggNOG" id="KOG1827">
    <property type="taxonomic scope" value="Eukaryota"/>
</dbReference>
<dbReference type="OrthoDB" id="6017at2759"/>
<comment type="subcellular location">
    <subcellularLocation>
        <location evidence="1">Nucleus</location>
    </subcellularLocation>
</comment>
<evidence type="ECO:0000256" key="6">
    <source>
        <dbReference type="ARBA" id="ARBA00023163"/>
    </source>
</evidence>
<evidence type="ECO:0000313" key="11">
    <source>
        <dbReference type="Proteomes" id="UP000009138"/>
    </source>
</evidence>
<dbReference type="GO" id="GO:0006368">
    <property type="term" value="P:transcription elongation by RNA polymerase II"/>
    <property type="evidence" value="ECO:0007669"/>
    <property type="project" value="TreeGrafter"/>
</dbReference>
<evidence type="ECO:0000259" key="9">
    <source>
        <dbReference type="PROSITE" id="PS50014"/>
    </source>
</evidence>
<dbReference type="PRINTS" id="PR00503">
    <property type="entry name" value="BROMODOMAIN"/>
</dbReference>
<gene>
    <name evidence="10" type="ORF">RO3G_00526</name>
</gene>
<evidence type="ECO:0000313" key="10">
    <source>
        <dbReference type="EMBL" id="EIE75822.1"/>
    </source>
</evidence>
<feature type="domain" description="Bromo" evidence="9">
    <location>
        <begin position="3"/>
        <end position="73"/>
    </location>
</feature>
<dbReference type="SMART" id="SM00297">
    <property type="entry name" value="BROMO"/>
    <property type="match status" value="1"/>
</dbReference>
<keyword evidence="4" id="KW-0805">Transcription regulation</keyword>
<keyword evidence="5 8" id="KW-0103">Bromodomain</keyword>
<evidence type="ECO:0000256" key="2">
    <source>
        <dbReference type="ARBA" id="ARBA00022737"/>
    </source>
</evidence>
<keyword evidence="3" id="KW-0156">Chromatin regulator</keyword>
<dbReference type="InterPro" id="IPR036427">
    <property type="entry name" value="Bromodomain-like_sf"/>
</dbReference>
<dbReference type="PANTHER" id="PTHR16062:SF19">
    <property type="entry name" value="PROTEIN POLYBROMO-1"/>
    <property type="match status" value="1"/>
</dbReference>
<name>I1BHZ2_RHIO9</name>
<protein>
    <recommendedName>
        <fullName evidence="9">Bromo domain-containing protein</fullName>
    </recommendedName>
</protein>
<dbReference type="STRING" id="246409.I1BHZ2"/>
<dbReference type="RefSeq" id="XP_067511218.1">
    <property type="nucleotide sequence ID" value="XM_067655117.1"/>
</dbReference>
<reference evidence="10 11" key="1">
    <citation type="journal article" date="2009" name="PLoS Genet.">
        <title>Genomic analysis of the basal lineage fungus Rhizopus oryzae reveals a whole-genome duplication.</title>
        <authorList>
            <person name="Ma L.-J."/>
            <person name="Ibrahim A.S."/>
            <person name="Skory C."/>
            <person name="Grabherr M.G."/>
            <person name="Burger G."/>
            <person name="Butler M."/>
            <person name="Elias M."/>
            <person name="Idnurm A."/>
            <person name="Lang B.F."/>
            <person name="Sone T."/>
            <person name="Abe A."/>
            <person name="Calvo S.E."/>
            <person name="Corrochano L.M."/>
            <person name="Engels R."/>
            <person name="Fu J."/>
            <person name="Hansberg W."/>
            <person name="Kim J.-M."/>
            <person name="Kodira C.D."/>
            <person name="Koehrsen M.J."/>
            <person name="Liu B."/>
            <person name="Miranda-Saavedra D."/>
            <person name="O'Leary S."/>
            <person name="Ortiz-Castellanos L."/>
            <person name="Poulter R."/>
            <person name="Rodriguez-Romero J."/>
            <person name="Ruiz-Herrera J."/>
            <person name="Shen Y.-Q."/>
            <person name="Zeng Q."/>
            <person name="Galagan J."/>
            <person name="Birren B.W."/>
            <person name="Cuomo C.A."/>
            <person name="Wickes B.L."/>
        </authorList>
    </citation>
    <scope>NUCLEOTIDE SEQUENCE [LARGE SCALE GENOMIC DNA]</scope>
    <source>
        <strain evidence="11">RA 99-880 / ATCC MYA-4621 / FGSC 9543 / NRRL 43880</strain>
    </source>
</reference>
<sequence length="89" mass="10647">MGQLRKRCAAFLDIVQEDIYPLYYKIIKKPICMRDIKKRIYSGYYKSIEEFQSDFHLMFENAKAFNEESSTVYKDAEGLKVIQNYNTKK</sequence>
<dbReference type="Proteomes" id="UP000009138">
    <property type="component" value="Unassembled WGS sequence"/>
</dbReference>
<dbReference type="InParanoid" id="I1BHZ2"/>
<dbReference type="AlphaFoldDB" id="I1BHZ2"/>
<keyword evidence="2" id="KW-0677">Repeat</keyword>
<dbReference type="GO" id="GO:0016586">
    <property type="term" value="C:RSC-type complex"/>
    <property type="evidence" value="ECO:0007669"/>
    <property type="project" value="InterPro"/>
</dbReference>
<dbReference type="OMA" id="NQMELVF"/>
<dbReference type="GO" id="GO:0006338">
    <property type="term" value="P:chromatin remodeling"/>
    <property type="evidence" value="ECO:0007669"/>
    <property type="project" value="InterPro"/>
</dbReference>
<evidence type="ECO:0000256" key="1">
    <source>
        <dbReference type="ARBA" id="ARBA00004123"/>
    </source>
</evidence>
<evidence type="ECO:0000256" key="3">
    <source>
        <dbReference type="ARBA" id="ARBA00022853"/>
    </source>
</evidence>
<dbReference type="Pfam" id="PF00439">
    <property type="entry name" value="Bromodomain"/>
    <property type="match status" value="1"/>
</dbReference>
<accession>I1BHZ2</accession>
<dbReference type="SUPFAM" id="SSF47370">
    <property type="entry name" value="Bromodomain"/>
    <property type="match status" value="1"/>
</dbReference>
<dbReference type="EMBL" id="CH476732">
    <property type="protein sequence ID" value="EIE75822.1"/>
    <property type="molecule type" value="Genomic_DNA"/>
</dbReference>
<evidence type="ECO:0000256" key="5">
    <source>
        <dbReference type="ARBA" id="ARBA00023117"/>
    </source>
</evidence>
<dbReference type="PROSITE" id="PS50014">
    <property type="entry name" value="BROMODOMAIN_2"/>
    <property type="match status" value="1"/>
</dbReference>
<proteinExistence type="predicted"/>